<sequence length="585" mass="66858">MLPLLPLIIWLSVLLTGSFGKNDFTALKCSNCIEKCPILPHSCSYRVIDECNCCEICIVQGNENCANDGYVCMNDRYCNMVNFVIKSGYCINETLDVEAFKKAFNNLDSYGTDFFEALSIGSDIVGVVSPEAGAVSNLITKAVKTTIAPDTQEYKALTNIHFFLVKFYESINKKIDRRSESESLRNMEEQYQKEISIKVAIIENVFKGIAAQKHIVSNETFHKYCTNLLEYPPALIQYIKEEFVTNCPLDEINTKNQNYRDFLTIFIDFEKNLPQKFRNLKEYVAIKQELIATTNATEMSQILLSLENIAYDSGPISNCFTEVIIETLHFERQKIFNSLYSVYEDLIELLLSTCLCADETADSNPAIRQNIIDAAVGEVKTIARHIAKYDASWSDGTMKALIDGKLNNFDLEHPENWNNHAGELQSYLNSIGSFDYKYQVLITEKFEILLQRFTHGNTEFYMEIFNVNHADIYISRFKTGLKDHARRVKKWFDKNSGKILQVLDENYGSANLSAVMQIIEEKVHIPLTSVFHTAIILHKQRVFADEAQIKFSFADSYIRGYPAMSFSDHFHNGGVADKHKVFWCL</sequence>
<protein>
    <submittedName>
        <fullName evidence="2">IGFBP N-terminal domain-containing protein</fullName>
    </submittedName>
</protein>
<dbReference type="Proteomes" id="UP000887579">
    <property type="component" value="Unplaced"/>
</dbReference>
<proteinExistence type="predicted"/>
<evidence type="ECO:0000313" key="2">
    <source>
        <dbReference type="WBParaSite" id="ES5_v2.g11006.t1"/>
    </source>
</evidence>
<accession>A0AC34F261</accession>
<reference evidence="2" key="1">
    <citation type="submission" date="2022-11" db="UniProtKB">
        <authorList>
            <consortium name="WormBaseParasite"/>
        </authorList>
    </citation>
    <scope>IDENTIFICATION</scope>
</reference>
<name>A0AC34F261_9BILA</name>
<organism evidence="1 2">
    <name type="scientific">Panagrolaimus sp. ES5</name>
    <dbReference type="NCBI Taxonomy" id="591445"/>
    <lineage>
        <taxon>Eukaryota</taxon>
        <taxon>Metazoa</taxon>
        <taxon>Ecdysozoa</taxon>
        <taxon>Nematoda</taxon>
        <taxon>Chromadorea</taxon>
        <taxon>Rhabditida</taxon>
        <taxon>Tylenchina</taxon>
        <taxon>Panagrolaimomorpha</taxon>
        <taxon>Panagrolaimoidea</taxon>
        <taxon>Panagrolaimidae</taxon>
        <taxon>Panagrolaimus</taxon>
    </lineage>
</organism>
<evidence type="ECO:0000313" key="1">
    <source>
        <dbReference type="Proteomes" id="UP000887579"/>
    </source>
</evidence>
<dbReference type="WBParaSite" id="ES5_v2.g11006.t1">
    <property type="protein sequence ID" value="ES5_v2.g11006.t1"/>
    <property type="gene ID" value="ES5_v2.g11006"/>
</dbReference>